<protein>
    <submittedName>
        <fullName evidence="1">Elongation factor P hydroxylase</fullName>
    </submittedName>
</protein>
<dbReference type="EMBL" id="BAABFU010000003">
    <property type="protein sequence ID" value="GAA4351681.1"/>
    <property type="molecule type" value="Genomic_DNA"/>
</dbReference>
<comment type="caution">
    <text evidence="1">The sequence shown here is derived from an EMBL/GenBank/DDBJ whole genome shotgun (WGS) entry which is preliminary data.</text>
</comment>
<dbReference type="InterPro" id="IPR007411">
    <property type="entry name" value="EpmC"/>
</dbReference>
<sequence>MLFERAPLQTSKTPVHCVQHLAECFNQAFAEYHTILKPGADEPFYQASQDGNPATIFSTHDYFSSALHEIAHWCIAGEKRRKLNDYGYWYEPDGRSLQQQALFFEVEAKPQALEWAFSLAAGIPFRISVDNLDGGVEARHDAENFRDRVHQQLVAYISLGFPLRALGMIQMLSCMYRNHQPIQTPHKSTCLL</sequence>
<evidence type="ECO:0000313" key="2">
    <source>
        <dbReference type="Proteomes" id="UP001501294"/>
    </source>
</evidence>
<keyword evidence="1" id="KW-0251">Elongation factor</keyword>
<organism evidence="1 2">
    <name type="scientific">Kangiella taiwanensis</name>
    <dbReference type="NCBI Taxonomy" id="1079179"/>
    <lineage>
        <taxon>Bacteria</taxon>
        <taxon>Pseudomonadati</taxon>
        <taxon>Pseudomonadota</taxon>
        <taxon>Gammaproteobacteria</taxon>
        <taxon>Kangiellales</taxon>
        <taxon>Kangiellaceae</taxon>
        <taxon>Kangiella</taxon>
    </lineage>
</organism>
<name>A0ABP8I5B9_9GAMM</name>
<dbReference type="Pfam" id="PF04315">
    <property type="entry name" value="EpmC"/>
    <property type="match status" value="1"/>
</dbReference>
<keyword evidence="2" id="KW-1185">Reference proteome</keyword>
<keyword evidence="1" id="KW-0648">Protein biosynthesis</keyword>
<dbReference type="RefSeq" id="WP_223579872.1">
    <property type="nucleotide sequence ID" value="NZ_BAABFU010000003.1"/>
</dbReference>
<evidence type="ECO:0000313" key="1">
    <source>
        <dbReference type="EMBL" id="GAA4351681.1"/>
    </source>
</evidence>
<dbReference type="Proteomes" id="UP001501294">
    <property type="component" value="Unassembled WGS sequence"/>
</dbReference>
<dbReference type="GO" id="GO:0003746">
    <property type="term" value="F:translation elongation factor activity"/>
    <property type="evidence" value="ECO:0007669"/>
    <property type="project" value="UniProtKB-KW"/>
</dbReference>
<proteinExistence type="predicted"/>
<accession>A0ABP8I5B9</accession>
<reference evidence="2" key="1">
    <citation type="journal article" date="2019" name="Int. J. Syst. Evol. Microbiol.">
        <title>The Global Catalogue of Microorganisms (GCM) 10K type strain sequencing project: providing services to taxonomists for standard genome sequencing and annotation.</title>
        <authorList>
            <consortium name="The Broad Institute Genomics Platform"/>
            <consortium name="The Broad Institute Genome Sequencing Center for Infectious Disease"/>
            <person name="Wu L."/>
            <person name="Ma J."/>
        </authorList>
    </citation>
    <scope>NUCLEOTIDE SEQUENCE [LARGE SCALE GENOMIC DNA]</scope>
    <source>
        <strain evidence="2">JCM 17727</strain>
    </source>
</reference>
<gene>
    <name evidence="1" type="ORF">GCM10023150_18600</name>
</gene>